<dbReference type="PROSITE" id="PS01296">
    <property type="entry name" value="RSMI"/>
    <property type="match status" value="1"/>
</dbReference>
<dbReference type="InterPro" id="IPR014777">
    <property type="entry name" value="4pyrrole_Mease_sub1"/>
</dbReference>
<dbReference type="GO" id="GO:0006364">
    <property type="term" value="P:rRNA processing"/>
    <property type="evidence" value="ECO:0007669"/>
    <property type="project" value="UniProtKB-KW"/>
</dbReference>
<evidence type="ECO:0000259" key="6">
    <source>
        <dbReference type="Pfam" id="PF00590"/>
    </source>
</evidence>
<dbReference type="InterPro" id="IPR035996">
    <property type="entry name" value="4pyrrol_Methylase_sf"/>
</dbReference>
<gene>
    <name evidence="8" type="primary">rsmI_23</name>
    <name evidence="8" type="ORF">SDC9_50580</name>
</gene>
<protein>
    <submittedName>
        <fullName evidence="8">Ribosomal RNA small subunit methyltransferase I</fullName>
        <ecNumber evidence="8">2.1.1.198</ecNumber>
    </submittedName>
</protein>
<keyword evidence="3 8" id="KW-0489">Methyltransferase</keyword>
<keyword evidence="2" id="KW-0698">rRNA processing</keyword>
<evidence type="ECO:0000256" key="1">
    <source>
        <dbReference type="ARBA" id="ARBA00022490"/>
    </source>
</evidence>
<dbReference type="EMBL" id="VSSQ01001027">
    <property type="protein sequence ID" value="MPM04304.1"/>
    <property type="molecule type" value="Genomic_DNA"/>
</dbReference>
<evidence type="ECO:0000256" key="4">
    <source>
        <dbReference type="ARBA" id="ARBA00022679"/>
    </source>
</evidence>
<evidence type="ECO:0000256" key="3">
    <source>
        <dbReference type="ARBA" id="ARBA00022603"/>
    </source>
</evidence>
<comment type="caution">
    <text evidence="8">The sequence shown here is derived from an EMBL/GenBank/DDBJ whole genome shotgun (WGS) entry which is preliminary data.</text>
</comment>
<keyword evidence="1" id="KW-0963">Cytoplasm</keyword>
<accession>A0A644WPV0</accession>
<sequence length="273" mass="29448">MLYLCATPIGNLGDLTPRVREALSACSAVYCEDTRRTLTLLNHCGIKKPLVSCYRENELARANEVVGRLLAGETLVYVSDAGMPGVSDPGEALVRACIAHNLPYSVLPGASAVLTAAVMSGYPVVPFTFYGFFPREKKAQKPLLETLKRTDHLVVFYESPNRVRATLEVLLNALGDLDAAVLRELTKLHEEAVRGKLSELATRYAETDPRGECVLAVYCRAQAEANAKPELEALLKNLLSSGLSVRDAAAEAATACGVPKKEAYAKALALVEK</sequence>
<dbReference type="Gene3D" id="3.40.1010.10">
    <property type="entry name" value="Cobalt-precorrin-4 Transmethylase, Domain 1"/>
    <property type="match status" value="1"/>
</dbReference>
<feature type="domain" description="RsmI HTH" evidence="7">
    <location>
        <begin position="228"/>
        <end position="270"/>
    </location>
</feature>
<dbReference type="InterPro" id="IPR053910">
    <property type="entry name" value="RsmI_HTH"/>
</dbReference>
<dbReference type="Pfam" id="PF00590">
    <property type="entry name" value="TP_methylase"/>
    <property type="match status" value="1"/>
</dbReference>
<feature type="domain" description="Tetrapyrrole methylase" evidence="6">
    <location>
        <begin position="1"/>
        <end position="201"/>
    </location>
</feature>
<dbReference type="HAMAP" id="MF_01877">
    <property type="entry name" value="16SrRNA_methyltr_I"/>
    <property type="match status" value="1"/>
</dbReference>
<dbReference type="Pfam" id="PF23016">
    <property type="entry name" value="RsmI_C"/>
    <property type="match status" value="1"/>
</dbReference>
<proteinExistence type="inferred from homology"/>
<dbReference type="GO" id="GO:0008168">
    <property type="term" value="F:methyltransferase activity"/>
    <property type="evidence" value="ECO:0007669"/>
    <property type="project" value="UniProtKB-KW"/>
</dbReference>
<evidence type="ECO:0000256" key="5">
    <source>
        <dbReference type="ARBA" id="ARBA00022691"/>
    </source>
</evidence>
<evidence type="ECO:0000259" key="7">
    <source>
        <dbReference type="Pfam" id="PF23016"/>
    </source>
</evidence>
<dbReference type="NCBIfam" id="TIGR00096">
    <property type="entry name" value="16S rRNA (cytidine(1402)-2'-O)-methyltransferase"/>
    <property type="match status" value="1"/>
</dbReference>
<name>A0A644WPV0_9ZZZZ</name>
<dbReference type="Gene3D" id="3.30.950.10">
    <property type="entry name" value="Methyltransferase, Cobalt-precorrin-4 Transmethylase, Domain 2"/>
    <property type="match status" value="1"/>
</dbReference>
<dbReference type="PIRSF" id="PIRSF005917">
    <property type="entry name" value="MTase_YraL"/>
    <property type="match status" value="1"/>
</dbReference>
<dbReference type="FunFam" id="3.30.950.10:FF:000002">
    <property type="entry name" value="Ribosomal RNA small subunit methyltransferase I"/>
    <property type="match status" value="1"/>
</dbReference>
<dbReference type="AlphaFoldDB" id="A0A644WPV0"/>
<dbReference type="PANTHER" id="PTHR46111">
    <property type="entry name" value="RIBOSOMAL RNA SMALL SUBUNIT METHYLTRANSFERASE I"/>
    <property type="match status" value="1"/>
</dbReference>
<evidence type="ECO:0000256" key="2">
    <source>
        <dbReference type="ARBA" id="ARBA00022552"/>
    </source>
</evidence>
<dbReference type="InterPro" id="IPR008189">
    <property type="entry name" value="rRNA_ssu_MeTfrase_I"/>
</dbReference>
<dbReference type="EC" id="2.1.1.198" evidence="8"/>
<dbReference type="GO" id="GO:0032259">
    <property type="term" value="P:methylation"/>
    <property type="evidence" value="ECO:0007669"/>
    <property type="project" value="UniProtKB-KW"/>
</dbReference>
<organism evidence="8">
    <name type="scientific">bioreactor metagenome</name>
    <dbReference type="NCBI Taxonomy" id="1076179"/>
    <lineage>
        <taxon>unclassified sequences</taxon>
        <taxon>metagenomes</taxon>
        <taxon>ecological metagenomes</taxon>
    </lineage>
</organism>
<dbReference type="PANTHER" id="PTHR46111:SF1">
    <property type="entry name" value="RIBOSOMAL RNA SMALL SUBUNIT METHYLTRANSFERASE I"/>
    <property type="match status" value="1"/>
</dbReference>
<dbReference type="InterPro" id="IPR000878">
    <property type="entry name" value="4pyrrol_Mease"/>
</dbReference>
<keyword evidence="4 8" id="KW-0808">Transferase</keyword>
<dbReference type="SUPFAM" id="SSF53790">
    <property type="entry name" value="Tetrapyrrole methylase"/>
    <property type="match status" value="1"/>
</dbReference>
<dbReference type="InterPro" id="IPR018063">
    <property type="entry name" value="SAM_MeTrfase_RsmI_CS"/>
</dbReference>
<keyword evidence="5" id="KW-0949">S-adenosyl-L-methionine</keyword>
<evidence type="ECO:0000313" key="8">
    <source>
        <dbReference type="EMBL" id="MPM04304.1"/>
    </source>
</evidence>
<dbReference type="InterPro" id="IPR014776">
    <property type="entry name" value="4pyrrole_Mease_sub2"/>
</dbReference>
<dbReference type="CDD" id="cd11648">
    <property type="entry name" value="RsmI"/>
    <property type="match status" value="1"/>
</dbReference>
<reference evidence="8" key="1">
    <citation type="submission" date="2019-08" db="EMBL/GenBank/DDBJ databases">
        <authorList>
            <person name="Kucharzyk K."/>
            <person name="Murdoch R.W."/>
            <person name="Higgins S."/>
            <person name="Loffler F."/>
        </authorList>
    </citation>
    <scope>NUCLEOTIDE SEQUENCE</scope>
</reference>